<sequence>MSEGHVAAITKSNKKKNRRKKRRTQDVSDSSSDSSSDSEHSSVEENGNESKPKKQAEIVEEEEEEEVVLSDIDMDNEDNESELKSNGKHDRKEGGSLTPETIDRLNQVKLTTSDFTGNIGVHMGNIDLKKMSATLDESSSKLLESNKKNKSGLKNQYLSMLFESYGDDMNELRNAPDFTSKTLVMLANVLKDGGDMFDLETLKTIVEDKP</sequence>
<evidence type="ECO:0000256" key="7">
    <source>
        <dbReference type="ARBA" id="ARBA00023274"/>
    </source>
</evidence>
<reference evidence="10 11" key="1">
    <citation type="submission" date="2014-03" db="EMBL/GenBank/DDBJ databases">
        <title>The genome of Kluyveromyces dobzhanskii.</title>
        <authorList>
            <person name="Nystedt B."/>
            <person name="Astrom S."/>
        </authorList>
    </citation>
    <scope>NUCLEOTIDE SEQUENCE [LARGE SCALE GENOMIC DNA]</scope>
    <source>
        <strain evidence="10 11">CBS 2104</strain>
    </source>
</reference>
<accession>A0A0A8LCU7</accession>
<dbReference type="EMBL" id="CCBQ010000046">
    <property type="protein sequence ID" value="CDO96020.1"/>
    <property type="molecule type" value="Genomic_DNA"/>
</dbReference>
<dbReference type="PANTHER" id="PTHR28127">
    <property type="entry name" value="RIBOSOME ASSEMBLY PROTEIN 3"/>
    <property type="match status" value="1"/>
</dbReference>
<feature type="domain" description="Ribosome-assembly protein 3 C-terminal" evidence="9">
    <location>
        <begin position="153"/>
        <end position="198"/>
    </location>
</feature>
<name>A0A0A8LCU7_9SACH</name>
<protein>
    <recommendedName>
        <fullName evidence="4">Ribosome assembly protein 3</fullName>
    </recommendedName>
</protein>
<evidence type="ECO:0000259" key="9">
    <source>
        <dbReference type="Pfam" id="PF14615"/>
    </source>
</evidence>
<evidence type="ECO:0000256" key="5">
    <source>
        <dbReference type="ARBA" id="ARBA00022517"/>
    </source>
</evidence>
<proteinExistence type="inferred from homology"/>
<dbReference type="GO" id="GO:0005730">
    <property type="term" value="C:nucleolus"/>
    <property type="evidence" value="ECO:0007669"/>
    <property type="project" value="UniProtKB-SubCell"/>
</dbReference>
<evidence type="ECO:0000256" key="3">
    <source>
        <dbReference type="ARBA" id="ARBA00006256"/>
    </source>
</evidence>
<dbReference type="GO" id="GO:0030687">
    <property type="term" value="C:preribosome, large subunit precursor"/>
    <property type="evidence" value="ECO:0007669"/>
    <property type="project" value="TreeGrafter"/>
</dbReference>
<dbReference type="GO" id="GO:0000027">
    <property type="term" value="P:ribosomal large subunit assembly"/>
    <property type="evidence" value="ECO:0007669"/>
    <property type="project" value="TreeGrafter"/>
</dbReference>
<dbReference type="OrthoDB" id="69550at2759"/>
<comment type="subcellular location">
    <subcellularLocation>
        <location evidence="2">Nucleus</location>
        <location evidence="2">Nucleolus</location>
    </subcellularLocation>
</comment>
<evidence type="ECO:0000313" key="11">
    <source>
        <dbReference type="Proteomes" id="UP000031516"/>
    </source>
</evidence>
<dbReference type="InterPro" id="IPR051898">
    <property type="entry name" value="Ribosome_Assembly_3"/>
</dbReference>
<dbReference type="PANTHER" id="PTHR28127:SF1">
    <property type="entry name" value="RIBOSOME ASSEMBLY PROTEIN 3"/>
    <property type="match status" value="1"/>
</dbReference>
<gene>
    <name evidence="10" type="ORF">KLDO_g4240</name>
</gene>
<comment type="function">
    <text evidence="1">Required for efficient biogenesis of the 60S ribosomal subunit.</text>
</comment>
<feature type="compositionally biased region" description="Basic and acidic residues" evidence="8">
    <location>
        <begin position="37"/>
        <end position="57"/>
    </location>
</feature>
<feature type="region of interest" description="Disordered" evidence="8">
    <location>
        <begin position="1"/>
        <end position="99"/>
    </location>
</feature>
<comment type="similarity">
    <text evidence="3">Belongs to the RSA3 family.</text>
</comment>
<keyword evidence="7" id="KW-0687">Ribonucleoprotein</keyword>
<evidence type="ECO:0000256" key="2">
    <source>
        <dbReference type="ARBA" id="ARBA00004604"/>
    </source>
</evidence>
<feature type="compositionally biased region" description="Acidic residues" evidence="8">
    <location>
        <begin position="58"/>
        <end position="80"/>
    </location>
</feature>
<keyword evidence="6" id="KW-0539">Nucleus</keyword>
<dbReference type="Pfam" id="PF14615">
    <property type="entry name" value="Rsa3"/>
    <property type="match status" value="1"/>
</dbReference>
<evidence type="ECO:0000256" key="4">
    <source>
        <dbReference type="ARBA" id="ARBA00015339"/>
    </source>
</evidence>
<evidence type="ECO:0000256" key="8">
    <source>
        <dbReference type="SAM" id="MobiDB-lite"/>
    </source>
</evidence>
<dbReference type="AlphaFoldDB" id="A0A0A8LCU7"/>
<evidence type="ECO:0000256" key="6">
    <source>
        <dbReference type="ARBA" id="ARBA00023242"/>
    </source>
</evidence>
<keyword evidence="5" id="KW-0690">Ribosome biogenesis</keyword>
<dbReference type="InterPro" id="IPR028217">
    <property type="entry name" value="Rsa3_C"/>
</dbReference>
<comment type="caution">
    <text evidence="10">The sequence shown here is derived from an EMBL/GenBank/DDBJ whole genome shotgun (WGS) entry which is preliminary data.</text>
</comment>
<keyword evidence="11" id="KW-1185">Reference proteome</keyword>
<dbReference type="Proteomes" id="UP000031516">
    <property type="component" value="Unassembled WGS sequence"/>
</dbReference>
<evidence type="ECO:0000313" key="10">
    <source>
        <dbReference type="EMBL" id="CDO96020.1"/>
    </source>
</evidence>
<evidence type="ECO:0000256" key="1">
    <source>
        <dbReference type="ARBA" id="ARBA00003035"/>
    </source>
</evidence>
<organism evidence="10 11">
    <name type="scientific">Kluyveromyces dobzhanskii CBS 2104</name>
    <dbReference type="NCBI Taxonomy" id="1427455"/>
    <lineage>
        <taxon>Eukaryota</taxon>
        <taxon>Fungi</taxon>
        <taxon>Dikarya</taxon>
        <taxon>Ascomycota</taxon>
        <taxon>Saccharomycotina</taxon>
        <taxon>Saccharomycetes</taxon>
        <taxon>Saccharomycetales</taxon>
        <taxon>Saccharomycetaceae</taxon>
        <taxon>Kluyveromyces</taxon>
    </lineage>
</organism>
<feature type="compositionally biased region" description="Basic residues" evidence="8">
    <location>
        <begin position="12"/>
        <end position="23"/>
    </location>
</feature>
<feature type="compositionally biased region" description="Basic and acidic residues" evidence="8">
    <location>
        <begin position="81"/>
        <end position="94"/>
    </location>
</feature>